<keyword evidence="3" id="KW-1185">Reference proteome</keyword>
<evidence type="ECO:0000313" key="2">
    <source>
        <dbReference type="EMBL" id="MBV2132706.1"/>
    </source>
</evidence>
<dbReference type="Proteomes" id="UP000813068">
    <property type="component" value="Unassembled WGS sequence"/>
</dbReference>
<evidence type="ECO:0000256" key="1">
    <source>
        <dbReference type="SAM" id="Coils"/>
    </source>
</evidence>
<evidence type="ECO:0000313" key="3">
    <source>
        <dbReference type="Proteomes" id="UP000813068"/>
    </source>
</evidence>
<dbReference type="EMBL" id="JAHRGL010000018">
    <property type="protein sequence ID" value="MBV2132706.1"/>
    <property type="molecule type" value="Genomic_DNA"/>
</dbReference>
<sequence>MTPITHTLANIGLKPTTTARDMLTIARRIVRRLCEVRRANHEAQRALRRLAAIRREHLPFTRHNVEELERLADEHRAKLEATRAVLVGYGRLILLDQCGYAESLGFEALADLLNINRADRERARREGWHTLSDLVAIHDLENSAERRGDRWGDGSPLYQACQLALVEFMRTCPEHLLPDPFAPGAPFGPRLPPVLRIV</sequence>
<proteinExistence type="predicted"/>
<name>A0ABS6MV64_9GAMM</name>
<dbReference type="RefSeq" id="WP_217681174.1">
    <property type="nucleotide sequence ID" value="NZ_JAHRGL010000018.1"/>
</dbReference>
<feature type="coiled-coil region" evidence="1">
    <location>
        <begin position="36"/>
        <end position="85"/>
    </location>
</feature>
<comment type="caution">
    <text evidence="2">The sequence shown here is derived from an EMBL/GenBank/DDBJ whole genome shotgun (WGS) entry which is preliminary data.</text>
</comment>
<keyword evidence="1" id="KW-0175">Coiled coil</keyword>
<protein>
    <submittedName>
        <fullName evidence="2">Uncharacterized protein</fullName>
    </submittedName>
</protein>
<organism evidence="2 3">
    <name type="scientific">Geopseudomonas aromaticivorans</name>
    <dbReference type="NCBI Taxonomy" id="2849492"/>
    <lineage>
        <taxon>Bacteria</taxon>
        <taxon>Pseudomonadati</taxon>
        <taxon>Pseudomonadota</taxon>
        <taxon>Gammaproteobacteria</taxon>
        <taxon>Pseudomonadales</taxon>
        <taxon>Pseudomonadaceae</taxon>
        <taxon>Geopseudomonas</taxon>
    </lineage>
</organism>
<reference evidence="2 3" key="1">
    <citation type="submission" date="2021-06" db="EMBL/GenBank/DDBJ databases">
        <title>Differences between aerobic and microaerobic xylene degrading microbial communities.</title>
        <authorList>
            <person name="Banerjee S."/>
            <person name="Tancsics A."/>
        </authorList>
    </citation>
    <scope>NUCLEOTIDE SEQUENCE [LARGE SCALE GENOMIC DNA]</scope>
    <source>
        <strain evidence="2 3">MAP12</strain>
    </source>
</reference>
<accession>A0ABS6MV64</accession>
<gene>
    <name evidence="2" type="ORF">KRX52_07795</name>
</gene>